<dbReference type="PANTHER" id="PTHR40040:SF1">
    <property type="entry name" value="MEMBRANE PROTEIN"/>
    <property type="match status" value="1"/>
</dbReference>
<evidence type="ECO:0000313" key="3">
    <source>
        <dbReference type="EMBL" id="MED1205121.1"/>
    </source>
</evidence>
<accession>A0ABU6MKB0</accession>
<keyword evidence="4" id="KW-1185">Reference proteome</keyword>
<dbReference type="EMBL" id="JARMAB010000030">
    <property type="protein sequence ID" value="MED1205121.1"/>
    <property type="molecule type" value="Genomic_DNA"/>
</dbReference>
<protein>
    <submittedName>
        <fullName evidence="3">DUF308 domain-containing protein</fullName>
    </submittedName>
</protein>
<organism evidence="3 4">
    <name type="scientific">Heyndrickxia acidicola</name>
    <dbReference type="NCBI Taxonomy" id="209389"/>
    <lineage>
        <taxon>Bacteria</taxon>
        <taxon>Bacillati</taxon>
        <taxon>Bacillota</taxon>
        <taxon>Bacilli</taxon>
        <taxon>Bacillales</taxon>
        <taxon>Bacillaceae</taxon>
        <taxon>Heyndrickxia</taxon>
    </lineage>
</organism>
<evidence type="ECO:0000313" key="4">
    <source>
        <dbReference type="Proteomes" id="UP001341444"/>
    </source>
</evidence>
<feature type="region of interest" description="Disordered" evidence="1">
    <location>
        <begin position="1"/>
        <end position="22"/>
    </location>
</feature>
<dbReference type="InterPro" id="IPR055338">
    <property type="entry name" value="YqfX-like"/>
</dbReference>
<keyword evidence="2" id="KW-0812">Transmembrane</keyword>
<sequence length="141" mass="15169">MDEIKNNRQLEQENRTDAPSETFREMKAEETGNSINTAVSHDYREETAAEIHAPVSLKRDYNHGDIDRQTALGTGAGASVLGWIALAISLISLFVLPVIFGAAAVVLGIMARRRGADSLGAWSIGIGAVSVIIGIFVLPFF</sequence>
<evidence type="ECO:0000256" key="2">
    <source>
        <dbReference type="SAM" id="Phobius"/>
    </source>
</evidence>
<feature type="transmembrane region" description="Helical" evidence="2">
    <location>
        <begin position="119"/>
        <end position="140"/>
    </location>
</feature>
<dbReference type="RefSeq" id="WP_232317498.1">
    <property type="nucleotide sequence ID" value="NZ_JARMAB010000030.1"/>
</dbReference>
<keyword evidence="2" id="KW-0472">Membrane</keyword>
<evidence type="ECO:0000256" key="1">
    <source>
        <dbReference type="SAM" id="MobiDB-lite"/>
    </source>
</evidence>
<dbReference type="Proteomes" id="UP001341444">
    <property type="component" value="Unassembled WGS sequence"/>
</dbReference>
<keyword evidence="2" id="KW-1133">Transmembrane helix</keyword>
<feature type="transmembrane region" description="Helical" evidence="2">
    <location>
        <begin position="80"/>
        <end position="107"/>
    </location>
</feature>
<gene>
    <name evidence="3" type="ORF">P4T90_18905</name>
</gene>
<proteinExistence type="predicted"/>
<name>A0ABU6MKB0_9BACI</name>
<comment type="caution">
    <text evidence="3">The sequence shown here is derived from an EMBL/GenBank/DDBJ whole genome shotgun (WGS) entry which is preliminary data.</text>
</comment>
<reference evidence="3 4" key="1">
    <citation type="submission" date="2023-03" db="EMBL/GenBank/DDBJ databases">
        <title>Bacillus Genome Sequencing.</title>
        <authorList>
            <person name="Dunlap C."/>
        </authorList>
    </citation>
    <scope>NUCLEOTIDE SEQUENCE [LARGE SCALE GENOMIC DNA]</scope>
    <source>
        <strain evidence="3 4">B-23453</strain>
    </source>
</reference>
<dbReference type="PANTHER" id="PTHR40040">
    <property type="entry name" value="SMALL HYDROPHOBIC PROTEIN-RELATED"/>
    <property type="match status" value="1"/>
</dbReference>